<dbReference type="GO" id="GO:0005886">
    <property type="term" value="C:plasma membrane"/>
    <property type="evidence" value="ECO:0007669"/>
    <property type="project" value="TreeGrafter"/>
</dbReference>
<dbReference type="PANTHER" id="PTHR43272">
    <property type="entry name" value="LONG-CHAIN-FATTY-ACID--COA LIGASE"/>
    <property type="match status" value="1"/>
</dbReference>
<evidence type="ECO:0000256" key="3">
    <source>
        <dbReference type="ARBA" id="ARBA00022741"/>
    </source>
</evidence>
<dbReference type="GO" id="GO:0005811">
    <property type="term" value="C:lipid droplet"/>
    <property type="evidence" value="ECO:0007669"/>
    <property type="project" value="TreeGrafter"/>
</dbReference>
<dbReference type="Proteomes" id="UP000759131">
    <property type="component" value="Unassembled WGS sequence"/>
</dbReference>
<gene>
    <name evidence="9" type="ORF">OSB1V03_LOCUS19131</name>
</gene>
<dbReference type="InterPro" id="IPR042099">
    <property type="entry name" value="ANL_N_sf"/>
</dbReference>
<reference evidence="9" key="1">
    <citation type="submission" date="2020-11" db="EMBL/GenBank/DDBJ databases">
        <authorList>
            <person name="Tran Van P."/>
        </authorList>
    </citation>
    <scope>NUCLEOTIDE SEQUENCE</scope>
</reference>
<evidence type="ECO:0000256" key="6">
    <source>
        <dbReference type="ARBA" id="ARBA00026121"/>
    </source>
</evidence>
<dbReference type="GO" id="GO:0090433">
    <property type="term" value="F:palmitoyl-CoA ligase activity"/>
    <property type="evidence" value="ECO:0007669"/>
    <property type="project" value="TreeGrafter"/>
</dbReference>
<evidence type="ECO:0000259" key="8">
    <source>
        <dbReference type="Pfam" id="PF00501"/>
    </source>
</evidence>
<sequence length="429" mass="47523">TQISYTSGTTGPPKGIEMTGAQLVRAGVSTSAAMEKFFDEPEKHMYIAYLPQSHSLELSIENYAFIGGVPIGFGSPFTLNESAPGLADGECCDLKLLRPTIMITVPLVLDRMRKEIYHKLRARTPVSAPIFTYLTDYKHRWSARGYDSPIVNRVVCPKVRVQFGGRLEHMVVGGAALSPDLQRLIKSALDITLVQGYGTTETFGAVLCMDDTDLSTGRCGAPLKDIQIRLDDWPDGGYRATDKPHPRGELIVGGYGVATGYYNNKWLTDESFTGGTADGMRWFRTGDIGEVFTDGSFKIIDRKKDLIKLSNGEYFSLGKIESCLKNCLYVDNICIIGDKFCNYLIALVIPNRKSLASLANDLQLSHVTHEELCKSPQITCCVHKDIVDSGLHYKLKRIEIPTKIMICAEEWTPDNGMLTAAMKLKRNNI</sequence>
<dbReference type="GO" id="GO:0005783">
    <property type="term" value="C:endoplasmic reticulum"/>
    <property type="evidence" value="ECO:0007669"/>
    <property type="project" value="TreeGrafter"/>
</dbReference>
<evidence type="ECO:0000256" key="2">
    <source>
        <dbReference type="ARBA" id="ARBA00022598"/>
    </source>
</evidence>
<feature type="non-terminal residue" evidence="9">
    <location>
        <position position="1"/>
    </location>
</feature>
<evidence type="ECO:0000256" key="7">
    <source>
        <dbReference type="ARBA" id="ARBA00036813"/>
    </source>
</evidence>
<evidence type="ECO:0000313" key="10">
    <source>
        <dbReference type="Proteomes" id="UP000759131"/>
    </source>
</evidence>
<feature type="non-terminal residue" evidence="9">
    <location>
        <position position="429"/>
    </location>
</feature>
<accession>A0A7R9LK31</accession>
<keyword evidence="10" id="KW-1185">Reference proteome</keyword>
<evidence type="ECO:0000256" key="4">
    <source>
        <dbReference type="ARBA" id="ARBA00022832"/>
    </source>
</evidence>
<dbReference type="Pfam" id="PF00501">
    <property type="entry name" value="AMP-binding"/>
    <property type="match status" value="1"/>
</dbReference>
<comment type="catalytic activity">
    <reaction evidence="7">
        <text>a long-chain fatty acid + ATP + CoA = a long-chain fatty acyl-CoA + AMP + diphosphate</text>
        <dbReference type="Rhea" id="RHEA:15421"/>
        <dbReference type="ChEBI" id="CHEBI:30616"/>
        <dbReference type="ChEBI" id="CHEBI:33019"/>
        <dbReference type="ChEBI" id="CHEBI:57287"/>
        <dbReference type="ChEBI" id="CHEBI:57560"/>
        <dbReference type="ChEBI" id="CHEBI:83139"/>
        <dbReference type="ChEBI" id="CHEBI:456215"/>
        <dbReference type="EC" id="6.2.1.3"/>
    </reaction>
</comment>
<keyword evidence="3" id="KW-0547">Nucleotide-binding</keyword>
<dbReference type="Gene3D" id="3.40.50.12780">
    <property type="entry name" value="N-terminal domain of ligase-like"/>
    <property type="match status" value="1"/>
</dbReference>
<dbReference type="EMBL" id="OC881705">
    <property type="protein sequence ID" value="CAD7642406.1"/>
    <property type="molecule type" value="Genomic_DNA"/>
</dbReference>
<proteinExistence type="inferred from homology"/>
<name>A0A7R9LK31_9ACAR</name>
<keyword evidence="4" id="KW-0443">Lipid metabolism</keyword>
<evidence type="ECO:0000256" key="1">
    <source>
        <dbReference type="ARBA" id="ARBA00006432"/>
    </source>
</evidence>
<dbReference type="OrthoDB" id="6504310at2759"/>
<dbReference type="GO" id="GO:0005524">
    <property type="term" value="F:ATP binding"/>
    <property type="evidence" value="ECO:0007669"/>
    <property type="project" value="UniProtKB-KW"/>
</dbReference>
<dbReference type="AlphaFoldDB" id="A0A7R9LK31"/>
<keyword evidence="2" id="KW-0436">Ligase</keyword>
<dbReference type="SUPFAM" id="SSF56801">
    <property type="entry name" value="Acetyl-CoA synthetase-like"/>
    <property type="match status" value="1"/>
</dbReference>
<keyword evidence="5" id="KW-0067">ATP-binding</keyword>
<comment type="similarity">
    <text evidence="1">Belongs to the ATP-dependent AMP-binding enzyme family.</text>
</comment>
<protein>
    <recommendedName>
        <fullName evidence="6">long-chain-fatty-acid--CoA ligase</fullName>
        <ecNumber evidence="6">6.2.1.3</ecNumber>
    </recommendedName>
</protein>
<dbReference type="GO" id="GO:0035336">
    <property type="term" value="P:long-chain fatty-acyl-CoA metabolic process"/>
    <property type="evidence" value="ECO:0007669"/>
    <property type="project" value="TreeGrafter"/>
</dbReference>
<dbReference type="EMBL" id="CAJPIZ010027130">
    <property type="protein sequence ID" value="CAG2119182.1"/>
    <property type="molecule type" value="Genomic_DNA"/>
</dbReference>
<evidence type="ECO:0000256" key="5">
    <source>
        <dbReference type="ARBA" id="ARBA00022840"/>
    </source>
</evidence>
<dbReference type="PANTHER" id="PTHR43272:SF83">
    <property type="entry name" value="ACYL-COA SYNTHETASE LONG-CHAIN, ISOFORM J"/>
    <property type="match status" value="1"/>
</dbReference>
<dbReference type="EC" id="6.2.1.3" evidence="6"/>
<dbReference type="PROSITE" id="PS00455">
    <property type="entry name" value="AMP_BINDING"/>
    <property type="match status" value="1"/>
</dbReference>
<organism evidence="9">
    <name type="scientific">Medioppia subpectinata</name>
    <dbReference type="NCBI Taxonomy" id="1979941"/>
    <lineage>
        <taxon>Eukaryota</taxon>
        <taxon>Metazoa</taxon>
        <taxon>Ecdysozoa</taxon>
        <taxon>Arthropoda</taxon>
        <taxon>Chelicerata</taxon>
        <taxon>Arachnida</taxon>
        <taxon>Acari</taxon>
        <taxon>Acariformes</taxon>
        <taxon>Sarcoptiformes</taxon>
        <taxon>Oribatida</taxon>
        <taxon>Brachypylina</taxon>
        <taxon>Oppioidea</taxon>
        <taxon>Oppiidae</taxon>
        <taxon>Medioppia</taxon>
    </lineage>
</organism>
<keyword evidence="4" id="KW-0276">Fatty acid metabolism</keyword>
<dbReference type="GO" id="GO:0030182">
    <property type="term" value="P:neuron differentiation"/>
    <property type="evidence" value="ECO:0007669"/>
    <property type="project" value="TreeGrafter"/>
</dbReference>
<dbReference type="InterPro" id="IPR000873">
    <property type="entry name" value="AMP-dep_synth/lig_dom"/>
</dbReference>
<feature type="domain" description="AMP-dependent synthetase/ligase" evidence="8">
    <location>
        <begin position="3"/>
        <end position="262"/>
    </location>
</feature>
<dbReference type="InterPro" id="IPR020845">
    <property type="entry name" value="AMP-binding_CS"/>
</dbReference>
<evidence type="ECO:0000313" key="9">
    <source>
        <dbReference type="EMBL" id="CAD7642406.1"/>
    </source>
</evidence>